<accession>A0A9X1Y8J5</accession>
<keyword evidence="1" id="KW-0472">Membrane</keyword>
<proteinExistence type="predicted"/>
<evidence type="ECO:0000313" key="2">
    <source>
        <dbReference type="EMBL" id="MCK8784235.1"/>
    </source>
</evidence>
<organism evidence="2 3">
    <name type="scientific">Roseomonas acroporae</name>
    <dbReference type="NCBI Taxonomy" id="2937791"/>
    <lineage>
        <taxon>Bacteria</taxon>
        <taxon>Pseudomonadati</taxon>
        <taxon>Pseudomonadota</taxon>
        <taxon>Alphaproteobacteria</taxon>
        <taxon>Acetobacterales</taxon>
        <taxon>Roseomonadaceae</taxon>
        <taxon>Roseomonas</taxon>
    </lineage>
</organism>
<gene>
    <name evidence="2" type="ORF">M0638_07575</name>
</gene>
<feature type="transmembrane region" description="Helical" evidence="1">
    <location>
        <begin position="90"/>
        <end position="112"/>
    </location>
</feature>
<reference evidence="2" key="1">
    <citation type="submission" date="2022-04" db="EMBL/GenBank/DDBJ databases">
        <title>Roseomonas acroporae sp. nov., isolated from coral Acropora digitifera.</title>
        <authorList>
            <person name="Sun H."/>
        </authorList>
    </citation>
    <scope>NUCLEOTIDE SEQUENCE</scope>
    <source>
        <strain evidence="2">NAR14</strain>
    </source>
</reference>
<evidence type="ECO:0000313" key="3">
    <source>
        <dbReference type="Proteomes" id="UP001139516"/>
    </source>
</evidence>
<sequence length="191" mass="20353">MHAIRRKLRLAVRPAILLLAFALVLFEETVWRWGGALGALLARIPLLAALERLVARLPPPAVFALFLVPMALLLPVKLAALWLIAAGHPLLGLGVIVAAKVGGTAVSARLYAIAEPKLMQVPAFAWARGKVAALLARAHAFLDASPAWQSARRAMAALRERARALRVRLAGAGGGLGLRLAAARRCLRRTA</sequence>
<keyword evidence="3" id="KW-1185">Reference proteome</keyword>
<dbReference type="RefSeq" id="WP_248666360.1">
    <property type="nucleotide sequence ID" value="NZ_JALPRX010000027.1"/>
</dbReference>
<feature type="transmembrane region" description="Helical" evidence="1">
    <location>
        <begin position="62"/>
        <end position="84"/>
    </location>
</feature>
<dbReference type="AlphaFoldDB" id="A0A9X1Y8J5"/>
<dbReference type="Proteomes" id="UP001139516">
    <property type="component" value="Unassembled WGS sequence"/>
</dbReference>
<dbReference type="EMBL" id="JALPRX010000027">
    <property type="protein sequence ID" value="MCK8784235.1"/>
    <property type="molecule type" value="Genomic_DNA"/>
</dbReference>
<keyword evidence="1" id="KW-0812">Transmembrane</keyword>
<evidence type="ECO:0000256" key="1">
    <source>
        <dbReference type="SAM" id="Phobius"/>
    </source>
</evidence>
<protein>
    <submittedName>
        <fullName evidence="2">Uncharacterized protein</fullName>
    </submittedName>
</protein>
<name>A0A9X1Y8J5_9PROT</name>
<keyword evidence="1" id="KW-1133">Transmembrane helix</keyword>
<comment type="caution">
    <text evidence="2">The sequence shown here is derived from an EMBL/GenBank/DDBJ whole genome shotgun (WGS) entry which is preliminary data.</text>
</comment>